<accession>A0AAV9L383</accession>
<dbReference type="Proteomes" id="UP001311915">
    <property type="component" value="Unassembled WGS sequence"/>
</dbReference>
<reference evidence="2 3" key="1">
    <citation type="submission" date="2023-10" db="EMBL/GenBank/DDBJ databases">
        <title>Genome-Wide Identification Analysis in wild type Solanum Pinnatisectum Reveals Some Genes Defensing Phytophthora Infestans.</title>
        <authorList>
            <person name="Sun C."/>
        </authorList>
    </citation>
    <scope>NUCLEOTIDE SEQUENCE [LARGE SCALE GENOMIC DNA]</scope>
    <source>
        <strain evidence="2">LQN</strain>
        <tissue evidence="2">Leaf</tissue>
    </source>
</reference>
<feature type="region of interest" description="Disordered" evidence="1">
    <location>
        <begin position="1"/>
        <end position="140"/>
    </location>
</feature>
<name>A0AAV9L383_9SOLN</name>
<dbReference type="AlphaFoldDB" id="A0AAV9L383"/>
<dbReference type="EMBL" id="JAWPEI010000008">
    <property type="protein sequence ID" value="KAK4719698.1"/>
    <property type="molecule type" value="Genomic_DNA"/>
</dbReference>
<feature type="compositionally biased region" description="Low complexity" evidence="1">
    <location>
        <begin position="8"/>
        <end position="66"/>
    </location>
</feature>
<evidence type="ECO:0000313" key="3">
    <source>
        <dbReference type="Proteomes" id="UP001311915"/>
    </source>
</evidence>
<protein>
    <submittedName>
        <fullName evidence="2">Uncharacterized protein</fullName>
    </submittedName>
</protein>
<feature type="region of interest" description="Disordered" evidence="1">
    <location>
        <begin position="202"/>
        <end position="222"/>
    </location>
</feature>
<keyword evidence="3" id="KW-1185">Reference proteome</keyword>
<feature type="compositionally biased region" description="Gly residues" evidence="1">
    <location>
        <begin position="100"/>
        <end position="116"/>
    </location>
</feature>
<comment type="caution">
    <text evidence="2">The sequence shown here is derived from an EMBL/GenBank/DDBJ whole genome shotgun (WGS) entry which is preliminary data.</text>
</comment>
<dbReference type="PANTHER" id="PTHR47911">
    <property type="entry name" value="HYDROXYPROLINE-RICH GLYCOPROTEIN-LIKE"/>
    <property type="match status" value="1"/>
</dbReference>
<dbReference type="PANTHER" id="PTHR47911:SF1">
    <property type="entry name" value="OS06G0664400 PROTEIN"/>
    <property type="match status" value="1"/>
</dbReference>
<evidence type="ECO:0000313" key="2">
    <source>
        <dbReference type="EMBL" id="KAK4719698.1"/>
    </source>
</evidence>
<evidence type="ECO:0000256" key="1">
    <source>
        <dbReference type="SAM" id="MobiDB-lite"/>
    </source>
</evidence>
<sequence>MGQPGGYPSRQPSSSQPPVFSQPSSSSHPPVFSQLSSSSQPSLFRQPSSSSQPPLFSRLSSSSQPPIFSHQGSSMCFDSSAIRREQQPAKSRGTWRGTGRCTGRGTGRGIGRGTGGVSSQQPDQPRAMRDSISAGRQKRTKTVGFDIYTNASGSQTFNPSTSGERVITPGVYKDATPTNIDISYKPRGLKWNGGDVVTASQLQHISQSRKNKRGTSSAPKNA</sequence>
<proteinExistence type="predicted"/>
<organism evidence="2 3">
    <name type="scientific">Solanum pinnatisectum</name>
    <name type="common">tansyleaf nightshade</name>
    <dbReference type="NCBI Taxonomy" id="50273"/>
    <lineage>
        <taxon>Eukaryota</taxon>
        <taxon>Viridiplantae</taxon>
        <taxon>Streptophyta</taxon>
        <taxon>Embryophyta</taxon>
        <taxon>Tracheophyta</taxon>
        <taxon>Spermatophyta</taxon>
        <taxon>Magnoliopsida</taxon>
        <taxon>eudicotyledons</taxon>
        <taxon>Gunneridae</taxon>
        <taxon>Pentapetalae</taxon>
        <taxon>asterids</taxon>
        <taxon>lamiids</taxon>
        <taxon>Solanales</taxon>
        <taxon>Solanaceae</taxon>
        <taxon>Solanoideae</taxon>
        <taxon>Solaneae</taxon>
        <taxon>Solanum</taxon>
    </lineage>
</organism>
<gene>
    <name evidence="2" type="ORF">R3W88_018036</name>
</gene>